<evidence type="ECO:0008006" key="3">
    <source>
        <dbReference type="Google" id="ProtNLM"/>
    </source>
</evidence>
<reference evidence="1 2" key="1">
    <citation type="submission" date="2019-08" db="EMBL/GenBank/DDBJ databases">
        <title>Archangium and Cystobacter genomes.</title>
        <authorList>
            <person name="Chen I.-C.K."/>
            <person name="Wielgoss S."/>
        </authorList>
    </citation>
    <scope>NUCLEOTIDE SEQUENCE [LARGE SCALE GENOMIC DNA]</scope>
    <source>
        <strain evidence="1 2">Cbm 6</strain>
    </source>
</reference>
<keyword evidence="2" id="KW-1185">Reference proteome</keyword>
<proteinExistence type="predicted"/>
<evidence type="ECO:0000313" key="1">
    <source>
        <dbReference type="EMBL" id="WNG43728.1"/>
    </source>
</evidence>
<organism evidence="1 2">
    <name type="scientific">Archangium minus</name>
    <dbReference type="NCBI Taxonomy" id="83450"/>
    <lineage>
        <taxon>Bacteria</taxon>
        <taxon>Pseudomonadati</taxon>
        <taxon>Myxococcota</taxon>
        <taxon>Myxococcia</taxon>
        <taxon>Myxococcales</taxon>
        <taxon>Cystobacterineae</taxon>
        <taxon>Archangiaceae</taxon>
        <taxon>Archangium</taxon>
    </lineage>
</organism>
<dbReference type="EMBL" id="CP043494">
    <property type="protein sequence ID" value="WNG43728.1"/>
    <property type="molecule type" value="Genomic_DNA"/>
</dbReference>
<name>A0ABY9WJC1_9BACT</name>
<accession>A0ABY9WJC1</accession>
<protein>
    <recommendedName>
        <fullName evidence="3">DUF2185 domain-containing protein</fullName>
    </recommendedName>
</protein>
<gene>
    <name evidence="1" type="ORF">F0U60_06165</name>
</gene>
<dbReference type="Proteomes" id="UP001611383">
    <property type="component" value="Chromosome"/>
</dbReference>
<evidence type="ECO:0000313" key="2">
    <source>
        <dbReference type="Proteomes" id="UP001611383"/>
    </source>
</evidence>
<dbReference type="RefSeq" id="WP_395815297.1">
    <property type="nucleotide sequence ID" value="NZ_CP043494.1"/>
</dbReference>
<sequence length="87" mass="10093">MERERLAFVCRHVFEGGRPIRLVAHEDGDWQFLCGEEHELDDGPRVVGLNHLVERDPSVIGILDLRQGWEAERHEVGGRWVRRQIVG</sequence>